<keyword evidence="3" id="KW-0032">Aminotransferase</keyword>
<dbReference type="AlphaFoldDB" id="A0A560FI87"/>
<dbReference type="GO" id="GO:0004047">
    <property type="term" value="F:aminomethyltransferase activity"/>
    <property type="evidence" value="ECO:0007669"/>
    <property type="project" value="UniProtKB-EC"/>
</dbReference>
<evidence type="ECO:0000259" key="10">
    <source>
        <dbReference type="Pfam" id="PF08669"/>
    </source>
</evidence>
<dbReference type="FunFam" id="3.30.70.1400:FF:000001">
    <property type="entry name" value="Aminomethyltransferase"/>
    <property type="match status" value="1"/>
</dbReference>
<protein>
    <recommendedName>
        <fullName evidence="2">aminomethyltransferase</fullName>
        <ecNumber evidence="2">2.1.2.10</ecNumber>
    </recommendedName>
    <alternativeName>
        <fullName evidence="6">Glycine cleavage system T protein</fullName>
    </alternativeName>
</protein>
<gene>
    <name evidence="11" type="ORF">FBZ89_105189</name>
</gene>
<feature type="domain" description="Aminomethyltransferase C-terminal" evidence="10">
    <location>
        <begin position="286"/>
        <end position="364"/>
    </location>
</feature>
<comment type="similarity">
    <text evidence="1">Belongs to the GcvT family.</text>
</comment>
<comment type="catalytic activity">
    <reaction evidence="7">
        <text>N(6)-[(R)-S(8)-aminomethyldihydrolipoyl]-L-lysyl-[protein] + (6S)-5,6,7,8-tetrahydrofolate = N(6)-[(R)-dihydrolipoyl]-L-lysyl-[protein] + (6R)-5,10-methylene-5,6,7,8-tetrahydrofolate + NH4(+)</text>
        <dbReference type="Rhea" id="RHEA:16945"/>
        <dbReference type="Rhea" id="RHEA-COMP:10475"/>
        <dbReference type="Rhea" id="RHEA-COMP:10492"/>
        <dbReference type="ChEBI" id="CHEBI:15636"/>
        <dbReference type="ChEBI" id="CHEBI:28938"/>
        <dbReference type="ChEBI" id="CHEBI:57453"/>
        <dbReference type="ChEBI" id="CHEBI:83100"/>
        <dbReference type="ChEBI" id="CHEBI:83143"/>
        <dbReference type="EC" id="2.1.2.10"/>
    </reaction>
</comment>
<dbReference type="InterPro" id="IPR006222">
    <property type="entry name" value="GCVT_N"/>
</dbReference>
<dbReference type="OrthoDB" id="9774591at2"/>
<dbReference type="GO" id="GO:0006546">
    <property type="term" value="P:glycine catabolic process"/>
    <property type="evidence" value="ECO:0007669"/>
    <property type="project" value="InterPro"/>
</dbReference>
<dbReference type="NCBIfam" id="TIGR00528">
    <property type="entry name" value="gcvT"/>
    <property type="match status" value="1"/>
</dbReference>
<dbReference type="InterPro" id="IPR029043">
    <property type="entry name" value="GcvT/YgfZ_C"/>
</dbReference>
<dbReference type="EC" id="2.1.2.10" evidence="2"/>
<feature type="domain" description="GCVT N-terminal" evidence="9">
    <location>
        <begin position="16"/>
        <end position="263"/>
    </location>
</feature>
<feature type="binding site" evidence="8">
    <location>
        <position position="200"/>
    </location>
    <ligand>
        <name>substrate</name>
    </ligand>
</feature>
<evidence type="ECO:0000256" key="1">
    <source>
        <dbReference type="ARBA" id="ARBA00008609"/>
    </source>
</evidence>
<dbReference type="Gene3D" id="4.10.1250.10">
    <property type="entry name" value="Aminomethyltransferase fragment"/>
    <property type="match status" value="1"/>
</dbReference>
<dbReference type="NCBIfam" id="NF001567">
    <property type="entry name" value="PRK00389.1"/>
    <property type="match status" value="1"/>
</dbReference>
<dbReference type="PIRSF" id="PIRSF006487">
    <property type="entry name" value="GcvT"/>
    <property type="match status" value="1"/>
</dbReference>
<dbReference type="Pfam" id="PF08669">
    <property type="entry name" value="GCV_T_C"/>
    <property type="match status" value="1"/>
</dbReference>
<evidence type="ECO:0000313" key="12">
    <source>
        <dbReference type="Proteomes" id="UP000319859"/>
    </source>
</evidence>
<dbReference type="NCBIfam" id="NF010093">
    <property type="entry name" value="PRK13579.1"/>
    <property type="match status" value="1"/>
</dbReference>
<evidence type="ECO:0000256" key="6">
    <source>
        <dbReference type="ARBA" id="ARBA00031395"/>
    </source>
</evidence>
<dbReference type="Gene3D" id="2.40.30.110">
    <property type="entry name" value="Aminomethyltransferase beta-barrel domains"/>
    <property type="match status" value="1"/>
</dbReference>
<reference evidence="11 12" key="1">
    <citation type="submission" date="2019-06" db="EMBL/GenBank/DDBJ databases">
        <title>Genomic Encyclopedia of Type Strains, Phase IV (KMG-V): Genome sequencing to study the core and pangenomes of soil and plant-associated prokaryotes.</title>
        <authorList>
            <person name="Whitman W."/>
        </authorList>
    </citation>
    <scope>NUCLEOTIDE SEQUENCE [LARGE SCALE GENOMIC DNA]</scope>
    <source>
        <strain evidence="11 12">BR 11880</strain>
    </source>
</reference>
<dbReference type="FunFam" id="4.10.1250.10:FF:000002">
    <property type="entry name" value="Aminomethyltransferase"/>
    <property type="match status" value="1"/>
</dbReference>
<keyword evidence="5" id="KW-0809">Transit peptide</keyword>
<comment type="caution">
    <text evidence="11">The sequence shown here is derived from an EMBL/GenBank/DDBJ whole genome shotgun (WGS) entry which is preliminary data.</text>
</comment>
<organism evidence="11 12">
    <name type="scientific">Nitrospirillum amazonense</name>
    <dbReference type="NCBI Taxonomy" id="28077"/>
    <lineage>
        <taxon>Bacteria</taxon>
        <taxon>Pseudomonadati</taxon>
        <taxon>Pseudomonadota</taxon>
        <taxon>Alphaproteobacteria</taxon>
        <taxon>Rhodospirillales</taxon>
        <taxon>Azospirillaceae</taxon>
        <taxon>Nitrospirillum</taxon>
    </lineage>
</organism>
<name>A0A560FI87_9PROT</name>
<dbReference type="PANTHER" id="PTHR43757">
    <property type="entry name" value="AMINOMETHYLTRANSFERASE"/>
    <property type="match status" value="1"/>
</dbReference>
<evidence type="ECO:0000256" key="8">
    <source>
        <dbReference type="PIRSR" id="PIRSR006487-1"/>
    </source>
</evidence>
<dbReference type="InterPro" id="IPR006223">
    <property type="entry name" value="GcvT"/>
</dbReference>
<dbReference type="SUPFAM" id="SSF101790">
    <property type="entry name" value="Aminomethyltransferase beta-barrel domain"/>
    <property type="match status" value="1"/>
</dbReference>
<evidence type="ECO:0000259" key="9">
    <source>
        <dbReference type="Pfam" id="PF01571"/>
    </source>
</evidence>
<dbReference type="Proteomes" id="UP000319859">
    <property type="component" value="Unassembled WGS sequence"/>
</dbReference>
<dbReference type="InterPro" id="IPR013977">
    <property type="entry name" value="GcvT_C"/>
</dbReference>
<dbReference type="PANTHER" id="PTHR43757:SF2">
    <property type="entry name" value="AMINOMETHYLTRANSFERASE, MITOCHONDRIAL"/>
    <property type="match status" value="1"/>
</dbReference>
<dbReference type="GO" id="GO:0008483">
    <property type="term" value="F:transaminase activity"/>
    <property type="evidence" value="ECO:0007669"/>
    <property type="project" value="UniProtKB-KW"/>
</dbReference>
<evidence type="ECO:0000313" key="11">
    <source>
        <dbReference type="EMBL" id="TWB21317.1"/>
    </source>
</evidence>
<dbReference type="InterPro" id="IPR027266">
    <property type="entry name" value="TrmE/GcvT-like"/>
</dbReference>
<keyword evidence="11" id="KW-0489">Methyltransferase</keyword>
<dbReference type="Gene3D" id="3.30.1360.120">
    <property type="entry name" value="Probable tRNA modification gtpase trme, domain 1"/>
    <property type="match status" value="1"/>
</dbReference>
<evidence type="ECO:0000256" key="3">
    <source>
        <dbReference type="ARBA" id="ARBA00022576"/>
    </source>
</evidence>
<evidence type="ECO:0000256" key="7">
    <source>
        <dbReference type="ARBA" id="ARBA00047665"/>
    </source>
</evidence>
<dbReference type="Pfam" id="PF01571">
    <property type="entry name" value="GCV_T"/>
    <property type="match status" value="1"/>
</dbReference>
<dbReference type="Gene3D" id="3.30.70.1400">
    <property type="entry name" value="Aminomethyltransferase beta-barrel domains"/>
    <property type="match status" value="1"/>
</dbReference>
<evidence type="ECO:0000256" key="2">
    <source>
        <dbReference type="ARBA" id="ARBA00012616"/>
    </source>
</evidence>
<dbReference type="RefSeq" id="WP_145749951.1">
    <property type="nucleotide sequence ID" value="NZ_VITN01000005.1"/>
</dbReference>
<dbReference type="SUPFAM" id="SSF103025">
    <property type="entry name" value="Folate-binding domain"/>
    <property type="match status" value="1"/>
</dbReference>
<accession>A0A560FI87</accession>
<dbReference type="GO" id="GO:0005960">
    <property type="term" value="C:glycine cleavage complex"/>
    <property type="evidence" value="ECO:0007669"/>
    <property type="project" value="InterPro"/>
</dbReference>
<evidence type="ECO:0000256" key="4">
    <source>
        <dbReference type="ARBA" id="ARBA00022679"/>
    </source>
</evidence>
<proteinExistence type="inferred from homology"/>
<dbReference type="GO" id="GO:0008168">
    <property type="term" value="F:methyltransferase activity"/>
    <property type="evidence" value="ECO:0007669"/>
    <property type="project" value="UniProtKB-KW"/>
</dbReference>
<dbReference type="InterPro" id="IPR028896">
    <property type="entry name" value="GcvT/YgfZ/DmdA"/>
</dbReference>
<dbReference type="GO" id="GO:0032259">
    <property type="term" value="P:methylation"/>
    <property type="evidence" value="ECO:0007669"/>
    <property type="project" value="UniProtKB-KW"/>
</dbReference>
<dbReference type="EMBL" id="VITN01000005">
    <property type="protein sequence ID" value="TWB21317.1"/>
    <property type="molecule type" value="Genomic_DNA"/>
</dbReference>
<evidence type="ECO:0000256" key="5">
    <source>
        <dbReference type="ARBA" id="ARBA00022946"/>
    </source>
</evidence>
<sequence length="371" mass="39432">MSSETDSPLLLTPLNALHRELGAKMVPFAGYDMPVQYPLGVLKEHLHTREQVGLFDVSHMGQVILRGDGVVDALEKLVPGELKALKEGRIRYSFFTNDQGGILDDLMIANRGDHLFLVVNAACKGPDIAHLVAGLPGVEVEYLGDDRGLLALQGPVAATVLARFLPEVATMPFMSMVSASLKGIPVTIARSGYTGEDGYEIGIDADRTEDVARLLLAEPEVAAIGLGARDSLRLEAGLCLYGHDIDTTTTPVEAGLTWAISKRRREEGGYPGDAIVRRQLAEGAARYRVGIQPEGRAPAREHTEIQDASGQTVGEVTSGGFGPSANAPVAMGYVTAANAAVGTPLSLIVRGKALPAKVASLPFVPQRYYRG</sequence>
<keyword evidence="4 11" id="KW-0808">Transferase</keyword>